<dbReference type="AlphaFoldDB" id="A0AAN9ZFN4"/>
<dbReference type="PANTHER" id="PTHR45749:SF21">
    <property type="entry name" value="DUF4371 DOMAIN-CONTAINING PROTEIN"/>
    <property type="match status" value="1"/>
</dbReference>
<evidence type="ECO:0000313" key="3">
    <source>
        <dbReference type="Proteomes" id="UP001378592"/>
    </source>
</evidence>
<sequence>MMLPNECRRMLSEVEKILILILTVPATSTSCEKSFSALRRILTYLRGNMTQKRLTNLLILHVHQELTRQIALDEVLEEFISRTQERKKEYGFKI</sequence>
<dbReference type="InterPro" id="IPR008906">
    <property type="entry name" value="HATC_C_dom"/>
</dbReference>
<evidence type="ECO:0000259" key="1">
    <source>
        <dbReference type="Pfam" id="PF05699"/>
    </source>
</evidence>
<keyword evidence="3" id="KW-1185">Reference proteome</keyword>
<dbReference type="EMBL" id="JAZDUA010000021">
    <property type="protein sequence ID" value="KAK7872712.1"/>
    <property type="molecule type" value="Genomic_DNA"/>
</dbReference>
<dbReference type="SUPFAM" id="SSF53098">
    <property type="entry name" value="Ribonuclease H-like"/>
    <property type="match status" value="1"/>
</dbReference>
<dbReference type="Proteomes" id="UP001378592">
    <property type="component" value="Unassembled WGS sequence"/>
</dbReference>
<dbReference type="PANTHER" id="PTHR45749">
    <property type="match status" value="1"/>
</dbReference>
<gene>
    <name evidence="2" type="ORF">R5R35_002699</name>
</gene>
<name>A0AAN9ZFN4_9ORTH</name>
<dbReference type="InterPro" id="IPR012337">
    <property type="entry name" value="RNaseH-like_sf"/>
</dbReference>
<accession>A0AAN9ZFN4</accession>
<comment type="caution">
    <text evidence="2">The sequence shown here is derived from an EMBL/GenBank/DDBJ whole genome shotgun (WGS) entry which is preliminary data.</text>
</comment>
<evidence type="ECO:0000313" key="2">
    <source>
        <dbReference type="EMBL" id="KAK7872712.1"/>
    </source>
</evidence>
<reference evidence="2 3" key="1">
    <citation type="submission" date="2024-03" db="EMBL/GenBank/DDBJ databases">
        <title>The genome assembly and annotation of the cricket Gryllus longicercus Weissman &amp; Gray.</title>
        <authorList>
            <person name="Szrajer S."/>
            <person name="Gray D."/>
            <person name="Ylla G."/>
        </authorList>
    </citation>
    <scope>NUCLEOTIDE SEQUENCE [LARGE SCALE GENOMIC DNA]</scope>
    <source>
        <strain evidence="2">DAG 2021-001</strain>
        <tissue evidence="2">Whole body minus gut</tissue>
    </source>
</reference>
<proteinExistence type="predicted"/>
<protein>
    <recommendedName>
        <fullName evidence="1">HAT C-terminal dimerisation domain-containing protein</fullName>
    </recommendedName>
</protein>
<dbReference type="GO" id="GO:0046983">
    <property type="term" value="F:protein dimerization activity"/>
    <property type="evidence" value="ECO:0007669"/>
    <property type="project" value="InterPro"/>
</dbReference>
<feature type="domain" description="HAT C-terminal dimerisation" evidence="1">
    <location>
        <begin position="15"/>
        <end position="66"/>
    </location>
</feature>
<dbReference type="Pfam" id="PF05699">
    <property type="entry name" value="Dimer_Tnp_hAT"/>
    <property type="match status" value="1"/>
</dbReference>
<organism evidence="2 3">
    <name type="scientific">Gryllus longicercus</name>
    <dbReference type="NCBI Taxonomy" id="2509291"/>
    <lineage>
        <taxon>Eukaryota</taxon>
        <taxon>Metazoa</taxon>
        <taxon>Ecdysozoa</taxon>
        <taxon>Arthropoda</taxon>
        <taxon>Hexapoda</taxon>
        <taxon>Insecta</taxon>
        <taxon>Pterygota</taxon>
        <taxon>Neoptera</taxon>
        <taxon>Polyneoptera</taxon>
        <taxon>Orthoptera</taxon>
        <taxon>Ensifera</taxon>
        <taxon>Gryllidea</taxon>
        <taxon>Grylloidea</taxon>
        <taxon>Gryllidae</taxon>
        <taxon>Gryllinae</taxon>
        <taxon>Gryllus</taxon>
    </lineage>
</organism>